<proteinExistence type="predicted"/>
<protein>
    <submittedName>
        <fullName evidence="1">KLLA0C03179p</fullName>
    </submittedName>
</protein>
<dbReference type="Pfam" id="PF20210">
    <property type="entry name" value="Laa1_Sip1_HTR5"/>
    <property type="match status" value="1"/>
</dbReference>
<evidence type="ECO:0000313" key="2">
    <source>
        <dbReference type="Proteomes" id="UP000000598"/>
    </source>
</evidence>
<dbReference type="GO" id="GO:0008104">
    <property type="term" value="P:intracellular protein localization"/>
    <property type="evidence" value="ECO:0007669"/>
    <property type="project" value="TreeGrafter"/>
</dbReference>
<dbReference type="Proteomes" id="UP000000598">
    <property type="component" value="Chromosome C"/>
</dbReference>
<evidence type="ECO:0000313" key="1">
    <source>
        <dbReference type="EMBL" id="CAH01190.1"/>
    </source>
</evidence>
<dbReference type="SUPFAM" id="SSF48371">
    <property type="entry name" value="ARM repeat"/>
    <property type="match status" value="2"/>
</dbReference>
<dbReference type="GO" id="GO:0006897">
    <property type="term" value="P:endocytosis"/>
    <property type="evidence" value="ECO:0007669"/>
    <property type="project" value="TreeGrafter"/>
</dbReference>
<dbReference type="KEGG" id="kla:KLLA0_C03179g"/>
<dbReference type="PANTHER" id="PTHR21663:SF0">
    <property type="entry name" value="HEAT REPEAT-CONTAINING PROTEIN 5B"/>
    <property type="match status" value="1"/>
</dbReference>
<dbReference type="eggNOG" id="KOG1822">
    <property type="taxonomic scope" value="Eukaryota"/>
</dbReference>
<dbReference type="GO" id="GO:0005829">
    <property type="term" value="C:cytosol"/>
    <property type="evidence" value="ECO:0007669"/>
    <property type="project" value="GOC"/>
</dbReference>
<dbReference type="STRING" id="284590.Q6CUQ0"/>
<organism evidence="1 2">
    <name type="scientific">Kluyveromyces lactis (strain ATCC 8585 / CBS 2359 / DSM 70799 / NBRC 1267 / NRRL Y-1140 / WM37)</name>
    <name type="common">Yeast</name>
    <name type="synonym">Candida sphaerica</name>
    <dbReference type="NCBI Taxonomy" id="284590"/>
    <lineage>
        <taxon>Eukaryota</taxon>
        <taxon>Fungi</taxon>
        <taxon>Dikarya</taxon>
        <taxon>Ascomycota</taxon>
        <taxon>Saccharomycotina</taxon>
        <taxon>Saccharomycetes</taxon>
        <taxon>Saccharomycetales</taxon>
        <taxon>Saccharomycetaceae</taxon>
        <taxon>Kluyveromyces</taxon>
    </lineage>
</organism>
<name>Q6CUQ0_KLULA</name>
<dbReference type="InParanoid" id="Q6CUQ0"/>
<dbReference type="FunCoup" id="Q6CUQ0">
    <property type="interactions" value="125"/>
</dbReference>
<reference evidence="1 2" key="1">
    <citation type="journal article" date="2004" name="Nature">
        <title>Genome evolution in yeasts.</title>
        <authorList>
            <consortium name="Genolevures"/>
            <person name="Dujon B."/>
            <person name="Sherman D."/>
            <person name="Fischer G."/>
            <person name="Durrens P."/>
            <person name="Casaregola S."/>
            <person name="Lafontaine I."/>
            <person name="de Montigny J."/>
            <person name="Marck C."/>
            <person name="Neuveglise C."/>
            <person name="Talla E."/>
            <person name="Goffard N."/>
            <person name="Frangeul L."/>
            <person name="Aigle M."/>
            <person name="Anthouard V."/>
            <person name="Babour A."/>
            <person name="Barbe V."/>
            <person name="Barnay S."/>
            <person name="Blanchin S."/>
            <person name="Beckerich J.M."/>
            <person name="Beyne E."/>
            <person name="Bleykasten C."/>
            <person name="Boisrame A."/>
            <person name="Boyer J."/>
            <person name="Cattolico L."/>
            <person name="Confanioleri F."/>
            <person name="de Daruvar A."/>
            <person name="Despons L."/>
            <person name="Fabre E."/>
            <person name="Fairhead C."/>
            <person name="Ferry-Dumazet H."/>
            <person name="Groppi A."/>
            <person name="Hantraye F."/>
            <person name="Hennequin C."/>
            <person name="Jauniaux N."/>
            <person name="Joyet P."/>
            <person name="Kachouri R."/>
            <person name="Kerrest A."/>
            <person name="Koszul R."/>
            <person name="Lemaire M."/>
            <person name="Lesur I."/>
            <person name="Ma L."/>
            <person name="Muller H."/>
            <person name="Nicaud J.M."/>
            <person name="Nikolski M."/>
            <person name="Oztas S."/>
            <person name="Ozier-Kalogeropoulos O."/>
            <person name="Pellenz S."/>
            <person name="Potier S."/>
            <person name="Richard G.F."/>
            <person name="Straub M.L."/>
            <person name="Suleau A."/>
            <person name="Swennene D."/>
            <person name="Tekaia F."/>
            <person name="Wesolowski-Louvel M."/>
            <person name="Westhof E."/>
            <person name="Wirth B."/>
            <person name="Zeniou-Meyer M."/>
            <person name="Zivanovic I."/>
            <person name="Bolotin-Fukuhara M."/>
            <person name="Thierry A."/>
            <person name="Bouchier C."/>
            <person name="Caudron B."/>
            <person name="Scarpelli C."/>
            <person name="Gaillardin C."/>
            <person name="Weissenbach J."/>
            <person name="Wincker P."/>
            <person name="Souciet J.L."/>
        </authorList>
    </citation>
    <scope>NUCLEOTIDE SEQUENCE [LARGE SCALE GENOMIC DNA]</scope>
    <source>
        <strain evidence="2">ATCC 8585 / CBS 2359 / DSM 70799 / NBRC 1267 / NRRL Y-1140 / WM37</strain>
    </source>
</reference>
<dbReference type="InterPro" id="IPR016024">
    <property type="entry name" value="ARM-type_fold"/>
</dbReference>
<gene>
    <name evidence="1" type="ORF">KLLA0_C03179g</name>
</gene>
<accession>Q6CUQ0</accession>
<sequence>MGDTYVSLTERLASSEGKRATFINWITESLSCKTLNTADVLDDTVEFLRSIIVAEDRDVVEYESKVISYQLSNLCVLCLKDLYQEKPGKVYDFAGFLCNILCENYEEVVQGPALKKRFKKHKSTHLYSVVKDYAITILCHLYACFSEDLHSLSAMIIPVLFKDLKKVLEKPKYFNSNYAIFLMRLFQTISMYNSNNAIDDHYHQKYLKLVKDVFSDISDERVDYPSDFVSSLVENLTGYFESNYFVKAHKNDFLDVMRSNINSILTVCVKCPKWRIAIAESLAKILGYYVSVDLMEPKVACEFYGNLFCSLNFKAGRIAILESLHQFMFVNFTRNTKFLMGDKYLSLFQCFVECLCRCGIVISIEDIELFNLVHNQTLPFLTDSARTSVIDEIFNAADRYILSDNLEQTQSILGLLSVFFRDLPANVIADRGLGEKIQASLLKVSAVENLTVRINSVYCLQLFLHSVPYKIPGVVDELLEKLSSQFQIEKGFSFAGNHGICLLISSIITSRDPDFVSFDLIMRVTAFAVGTLKSNSLSTKKVLYEKELLCWILLTGALCFQDEKYIKTHSPQLFIFWRNIFTHSAVYHTEDELMKNIEIRNHALSCMISFLRSSVLNEELSKQVFYLISKCLNFKHSVTAVSGSMKELLARYEHRMYQVFLLICPYVHKDVSTSALLQALKNFSNPVNCFEDGCLHVSAPQKAEEVARFPAVGRFSDVLTCSESADYGVSTFVKSVQSFGTSKPCLLEEAWEKPVVTSRSFDYNHVILNLSPPVPYSIALIDVSLELFSLCFPFTSQSVQRSLIETLISNVLTNSHTRHKYSVVKANVLFAMYMALVEVDRCKLGVHCTIGELIINVLDECSFSDDDILYDLKGRCFGFVCAAVKRTGDEKFSKSLINVSIQRIVSDVNPISRGLNLFIICNILNEDPGCSEFAVVLDIVKKFISDPHPVINVSGLKCLFVLLKKHNICDIRLAGELLELISVNLFCNNYGPFSTLSFGNNYCQKFNPGIVICFIVSALVAMLGPGVLGFDDSKRSLLKGIILALQFSPFDGVQTSSLKICETLSLFKLNEFFCLKLSLNVVKSRILSLLRQNVGSGYLALYDDRSSAGYCSSESFTVSVQYLCELAKLQVYDIYIDASLSQLCWGALLVFPKSRLLRSYLEGWCMFQVKNSVNVFKVLIRLFDMCFAEYMSLMYYRGREEHIFLDDNFLFEEEQDISVGCFQESAVKESVGSFSRQFIVELMSGCVKLLVGSKKALELLPEMSAIIKVCFFCCSSEVAWLQISALGLLKCILNVYGEMVDKEDESSFVLEQYSAVLSGAVLPIFMKPSYPKVICEGIDVCAEIVGCGLVPYSDDDRVVNVLVESLLEIAGNKTEIKVGCSTFQLTKRQQEVKHSILKGWGILECKSYQNKNEELEKFVKEYLNVLVPLWIITIRELHSPVWLKIVDSLCAVQSQDPSIINNFDLEGFVFVMFGEILP</sequence>
<dbReference type="EMBL" id="CR382123">
    <property type="protein sequence ID" value="CAH01190.1"/>
    <property type="molecule type" value="Genomic_DNA"/>
</dbReference>
<dbReference type="InterPro" id="IPR040108">
    <property type="entry name" value="Laa1/Sip1/HEATR5"/>
</dbReference>
<dbReference type="OMA" id="WEFKLFI"/>
<dbReference type="GO" id="GO:0005794">
    <property type="term" value="C:Golgi apparatus"/>
    <property type="evidence" value="ECO:0007669"/>
    <property type="project" value="TreeGrafter"/>
</dbReference>
<dbReference type="GO" id="GO:0042147">
    <property type="term" value="P:retrograde transport, endosome to Golgi"/>
    <property type="evidence" value="ECO:0007669"/>
    <property type="project" value="TreeGrafter"/>
</dbReference>
<dbReference type="InterPro" id="IPR046837">
    <property type="entry name" value="Laa1/Sip1/HEATR5-like_HEAT"/>
</dbReference>
<dbReference type="GO" id="GO:0030139">
    <property type="term" value="C:endocytic vesicle"/>
    <property type="evidence" value="ECO:0007669"/>
    <property type="project" value="TreeGrafter"/>
</dbReference>
<dbReference type="PaxDb" id="284590-Q6CUQ0"/>
<dbReference type="HOGENOM" id="CLU_249808_0_0_1"/>
<dbReference type="PANTHER" id="PTHR21663">
    <property type="entry name" value="HYPOTHETICAL HEAT DOMAIN-CONTAINING"/>
    <property type="match status" value="1"/>
</dbReference>
<dbReference type="GO" id="GO:0016020">
    <property type="term" value="C:membrane"/>
    <property type="evidence" value="ECO:0007669"/>
    <property type="project" value="TreeGrafter"/>
</dbReference>
<keyword evidence="2" id="KW-1185">Reference proteome</keyword>